<dbReference type="EMBL" id="JAVIJF010000019">
    <property type="protein sequence ID" value="MDX8527606.1"/>
    <property type="molecule type" value="Genomic_DNA"/>
</dbReference>
<name>A0ABU4ZUJ4_9HYPH</name>
<organism evidence="1 2">
    <name type="scientific">Mesorhizobium montanum</name>
    <dbReference type="NCBI Taxonomy" id="3072323"/>
    <lineage>
        <taxon>Bacteria</taxon>
        <taxon>Pseudomonadati</taxon>
        <taxon>Pseudomonadota</taxon>
        <taxon>Alphaproteobacteria</taxon>
        <taxon>Hyphomicrobiales</taxon>
        <taxon>Phyllobacteriaceae</taxon>
        <taxon>Mesorhizobium</taxon>
    </lineage>
</organism>
<proteinExistence type="predicted"/>
<evidence type="ECO:0008006" key="3">
    <source>
        <dbReference type="Google" id="ProtNLM"/>
    </source>
</evidence>
<dbReference type="Proteomes" id="UP001276840">
    <property type="component" value="Unassembled WGS sequence"/>
</dbReference>
<sequence length="122" mass="13552">MAALVADMVRSVRHLDENMLISIVLWLFAGLGLRRDRPDGRDRLASRLFTPRHTKVSDILSHLEFPVEPSHPTQGFVGIARGLRRPTYSGDQENGESNAYKTYCSFGAGAGHGWRGYGAVIR</sequence>
<protein>
    <recommendedName>
        <fullName evidence="3">Transposase</fullName>
    </recommendedName>
</protein>
<reference evidence="1 2" key="1">
    <citation type="submission" date="2023-08" db="EMBL/GenBank/DDBJ databases">
        <title>Implementing the SeqCode for naming new Mesorhizobium species isolated from Vachellia karroo root nodules.</title>
        <authorList>
            <person name="Van Lill M."/>
        </authorList>
    </citation>
    <scope>NUCLEOTIDE SEQUENCE [LARGE SCALE GENOMIC DNA]</scope>
    <source>
        <strain evidence="1 2">MSK 1335</strain>
    </source>
</reference>
<dbReference type="RefSeq" id="WP_320235547.1">
    <property type="nucleotide sequence ID" value="NZ_JAVIJF010000019.1"/>
</dbReference>
<accession>A0ABU4ZUJ4</accession>
<evidence type="ECO:0000313" key="1">
    <source>
        <dbReference type="EMBL" id="MDX8527606.1"/>
    </source>
</evidence>
<comment type="caution">
    <text evidence="1">The sequence shown here is derived from an EMBL/GenBank/DDBJ whole genome shotgun (WGS) entry which is preliminary data.</text>
</comment>
<gene>
    <name evidence="1" type="ORF">RFM68_24190</name>
</gene>
<evidence type="ECO:0000313" key="2">
    <source>
        <dbReference type="Proteomes" id="UP001276840"/>
    </source>
</evidence>
<keyword evidence="2" id="KW-1185">Reference proteome</keyword>